<keyword evidence="6" id="KW-0411">Iron-sulfur</keyword>
<organism evidence="9 10">
    <name type="scientific">Thermosporothrix hazakensis</name>
    <dbReference type="NCBI Taxonomy" id="644383"/>
    <lineage>
        <taxon>Bacteria</taxon>
        <taxon>Bacillati</taxon>
        <taxon>Chloroflexota</taxon>
        <taxon>Ktedonobacteria</taxon>
        <taxon>Ktedonobacterales</taxon>
        <taxon>Thermosporotrichaceae</taxon>
        <taxon>Thermosporothrix</taxon>
    </lineage>
</organism>
<keyword evidence="5" id="KW-0408">Iron</keyword>
<reference evidence="9 10" key="1">
    <citation type="submission" date="2018-06" db="EMBL/GenBank/DDBJ databases">
        <title>Genomic Encyclopedia of Archaeal and Bacterial Type Strains, Phase II (KMG-II): from individual species to whole genera.</title>
        <authorList>
            <person name="Goeker M."/>
        </authorList>
    </citation>
    <scope>NUCLEOTIDE SEQUENCE [LARGE SCALE GENOMIC DNA]</scope>
    <source>
        <strain evidence="9 10">ATCC BAA-1881</strain>
    </source>
</reference>
<evidence type="ECO:0000256" key="7">
    <source>
        <dbReference type="ARBA" id="ARBA00023204"/>
    </source>
</evidence>
<dbReference type="SUPFAM" id="SSF52141">
    <property type="entry name" value="Uracil-DNA glycosylase-like"/>
    <property type="match status" value="1"/>
</dbReference>
<dbReference type="InterPro" id="IPR005122">
    <property type="entry name" value="Uracil-DNA_glycosylase-like"/>
</dbReference>
<evidence type="ECO:0000313" key="10">
    <source>
        <dbReference type="Proteomes" id="UP000248806"/>
    </source>
</evidence>
<evidence type="ECO:0000256" key="3">
    <source>
        <dbReference type="ARBA" id="ARBA00022763"/>
    </source>
</evidence>
<dbReference type="EMBL" id="QKUF01000007">
    <property type="protein sequence ID" value="PZW30549.1"/>
    <property type="molecule type" value="Genomic_DNA"/>
</dbReference>
<dbReference type="PANTHER" id="PTHR33693">
    <property type="entry name" value="TYPE-5 URACIL-DNA GLYCOSYLASE"/>
    <property type="match status" value="1"/>
</dbReference>
<dbReference type="PANTHER" id="PTHR33693:SF1">
    <property type="entry name" value="TYPE-4 URACIL-DNA GLYCOSYLASE"/>
    <property type="match status" value="1"/>
</dbReference>
<dbReference type="InterPro" id="IPR051536">
    <property type="entry name" value="UDG_Type-4/5"/>
</dbReference>
<gene>
    <name evidence="9" type="ORF">EI42_02520</name>
</gene>
<keyword evidence="1" id="KW-0004">4Fe-4S</keyword>
<evidence type="ECO:0000256" key="1">
    <source>
        <dbReference type="ARBA" id="ARBA00022485"/>
    </source>
</evidence>
<evidence type="ECO:0000256" key="5">
    <source>
        <dbReference type="ARBA" id="ARBA00023004"/>
    </source>
</evidence>
<protein>
    <submittedName>
        <fullName evidence="9">Uracil-DNA glycosylase</fullName>
    </submittedName>
</protein>
<dbReference type="AlphaFoldDB" id="A0A326U839"/>
<keyword evidence="3" id="KW-0227">DNA damage</keyword>
<dbReference type="Proteomes" id="UP000248806">
    <property type="component" value="Unassembled WGS sequence"/>
</dbReference>
<comment type="caution">
    <text evidence="9">The sequence shown here is derived from an EMBL/GenBank/DDBJ whole genome shotgun (WGS) entry which is preliminary data.</text>
</comment>
<dbReference type="InterPro" id="IPR036895">
    <property type="entry name" value="Uracil-DNA_glycosylase-like_sf"/>
</dbReference>
<dbReference type="SMART" id="SM00987">
    <property type="entry name" value="UreE_C"/>
    <property type="match status" value="1"/>
</dbReference>
<keyword evidence="4" id="KW-0378">Hydrolase</keyword>
<dbReference type="SMART" id="SM00986">
    <property type="entry name" value="UDG"/>
    <property type="match status" value="1"/>
</dbReference>
<keyword evidence="2" id="KW-0479">Metal-binding</keyword>
<dbReference type="GO" id="GO:0097506">
    <property type="term" value="F:deaminated base DNA N-glycosylase activity"/>
    <property type="evidence" value="ECO:0007669"/>
    <property type="project" value="UniProtKB-ARBA"/>
</dbReference>
<name>A0A326U839_THEHA</name>
<evidence type="ECO:0000256" key="4">
    <source>
        <dbReference type="ARBA" id="ARBA00022801"/>
    </source>
</evidence>
<evidence type="ECO:0000259" key="8">
    <source>
        <dbReference type="SMART" id="SM00986"/>
    </source>
</evidence>
<evidence type="ECO:0000313" key="9">
    <source>
        <dbReference type="EMBL" id="PZW30549.1"/>
    </source>
</evidence>
<keyword evidence="7" id="KW-0234">DNA repair</keyword>
<accession>A0A326U839</accession>
<dbReference type="GO" id="GO:0051539">
    <property type="term" value="F:4 iron, 4 sulfur cluster binding"/>
    <property type="evidence" value="ECO:0007669"/>
    <property type="project" value="UniProtKB-KW"/>
</dbReference>
<dbReference type="RefSeq" id="WP_111322359.1">
    <property type="nucleotide sequence ID" value="NZ_BIFX01000001.1"/>
</dbReference>
<keyword evidence="10" id="KW-1185">Reference proteome</keyword>
<dbReference type="OrthoDB" id="9789139at2"/>
<sequence>MNKQTDPDIARETELQILQANILACRKCQLQGFIPCAQPIVKGRTSDRIFVIGQAPGHRSVANKLPWSGPAGRLLQKWLEKAGFPPNYLYEHCYLSSLTHCDPGKNPRGNGDRKPSPQELALCRPFLEAELRLVQPRIVLLVGTMAIEAFLGQKIRLQDVVGTYQEQQEMLFLPLPHPSGVSRWLNAPENQRLVHRALDLLARWRQEYQL</sequence>
<dbReference type="GO" id="GO:0006281">
    <property type="term" value="P:DNA repair"/>
    <property type="evidence" value="ECO:0007669"/>
    <property type="project" value="UniProtKB-KW"/>
</dbReference>
<evidence type="ECO:0000256" key="6">
    <source>
        <dbReference type="ARBA" id="ARBA00023014"/>
    </source>
</evidence>
<dbReference type="GO" id="GO:0046872">
    <property type="term" value="F:metal ion binding"/>
    <property type="evidence" value="ECO:0007669"/>
    <property type="project" value="UniProtKB-KW"/>
</dbReference>
<dbReference type="CDD" id="cd10033">
    <property type="entry name" value="UDG_like"/>
    <property type="match status" value="1"/>
</dbReference>
<proteinExistence type="predicted"/>
<feature type="domain" description="Uracil-DNA glycosylase-like" evidence="8">
    <location>
        <begin position="40"/>
        <end position="199"/>
    </location>
</feature>
<dbReference type="Gene3D" id="3.40.470.10">
    <property type="entry name" value="Uracil-DNA glycosylase-like domain"/>
    <property type="match status" value="1"/>
</dbReference>
<dbReference type="Pfam" id="PF03167">
    <property type="entry name" value="UDG"/>
    <property type="match status" value="1"/>
</dbReference>
<evidence type="ECO:0000256" key="2">
    <source>
        <dbReference type="ARBA" id="ARBA00022723"/>
    </source>
</evidence>